<dbReference type="SUPFAM" id="SSF51556">
    <property type="entry name" value="Metallo-dependent hydrolases"/>
    <property type="match status" value="1"/>
</dbReference>
<name>A0A7G9GKZ1_9FIRM</name>
<dbReference type="PANTHER" id="PTHR10443">
    <property type="entry name" value="MICROSOMAL DIPEPTIDASE"/>
    <property type="match status" value="1"/>
</dbReference>
<organism evidence="1 2">
    <name type="scientific">[Eubacterium] hominis</name>
    <dbReference type="NCBI Taxonomy" id="2764325"/>
    <lineage>
        <taxon>Bacteria</taxon>
        <taxon>Bacillati</taxon>
        <taxon>Bacillota</taxon>
        <taxon>Erysipelotrichia</taxon>
        <taxon>Erysipelotrichales</taxon>
        <taxon>Erysipelotrichaceae</taxon>
        <taxon>Amedibacillus</taxon>
    </lineage>
</organism>
<dbReference type="KEGG" id="ehn:H9Q80_14635"/>
<dbReference type="RefSeq" id="WP_117454105.1">
    <property type="nucleotide sequence ID" value="NZ_CP060636.1"/>
</dbReference>
<dbReference type="EMBL" id="CP060636">
    <property type="protein sequence ID" value="QNM11473.1"/>
    <property type="molecule type" value="Genomic_DNA"/>
</dbReference>
<dbReference type="Pfam" id="PF01244">
    <property type="entry name" value="Peptidase_M19"/>
    <property type="match status" value="1"/>
</dbReference>
<sequence length="316" mass="35779">MKLFDLHADIGYDVMEEKTKGDFHVVKNTHAKKFDQGQIAYVAMASFFEGKEDWTYMQDMIKSLRKQIEECVDIDLVLSKEDLLNDNGHKKAVMSVEGMCGIKDAPREKIRWMYEQGVRIASFCWNDENALATGVKGTITRGLTDMGKEALDEMNKLHIIVDVSHANEKTFWDIMNANPWQVIATHSNLRDLCDHPRNLWKKQAQAIAAQDGVIGVVCAPGFVSTKKEEQDIPHLVAHVKALKECIGIEHIAVGFDFMDFYDDADIYGAITDLSNATQAQNFVDELYHQGFDASQVEQICFKNAIHVVSKAYENRL</sequence>
<dbReference type="GO" id="GO:0006508">
    <property type="term" value="P:proteolysis"/>
    <property type="evidence" value="ECO:0007669"/>
    <property type="project" value="InterPro"/>
</dbReference>
<dbReference type="GO" id="GO:0070573">
    <property type="term" value="F:metallodipeptidase activity"/>
    <property type="evidence" value="ECO:0007669"/>
    <property type="project" value="InterPro"/>
</dbReference>
<reference evidence="1 2" key="1">
    <citation type="submission" date="2020-08" db="EMBL/GenBank/DDBJ databases">
        <authorList>
            <person name="Liu C."/>
            <person name="Sun Q."/>
        </authorList>
    </citation>
    <scope>NUCLEOTIDE SEQUENCE [LARGE SCALE GENOMIC DNA]</scope>
    <source>
        <strain evidence="1 2">NSJ-61</strain>
    </source>
</reference>
<dbReference type="AlphaFoldDB" id="A0A7G9GKZ1"/>
<dbReference type="InterPro" id="IPR008257">
    <property type="entry name" value="Pept_M19"/>
</dbReference>
<evidence type="ECO:0000313" key="1">
    <source>
        <dbReference type="EMBL" id="QNM11473.1"/>
    </source>
</evidence>
<keyword evidence="2" id="KW-1185">Reference proteome</keyword>
<dbReference type="Gene3D" id="3.20.20.140">
    <property type="entry name" value="Metal-dependent hydrolases"/>
    <property type="match status" value="1"/>
</dbReference>
<dbReference type="PANTHER" id="PTHR10443:SF12">
    <property type="entry name" value="DIPEPTIDASE"/>
    <property type="match status" value="1"/>
</dbReference>
<proteinExistence type="predicted"/>
<protein>
    <submittedName>
        <fullName evidence="1">Membrane dipeptidase</fullName>
    </submittedName>
</protein>
<dbReference type="Proteomes" id="UP000515856">
    <property type="component" value="Chromosome"/>
</dbReference>
<dbReference type="InterPro" id="IPR032466">
    <property type="entry name" value="Metal_Hydrolase"/>
</dbReference>
<dbReference type="PROSITE" id="PS51365">
    <property type="entry name" value="RENAL_DIPEPTIDASE_2"/>
    <property type="match status" value="1"/>
</dbReference>
<accession>A0A7G9GKZ1</accession>
<evidence type="ECO:0000313" key="2">
    <source>
        <dbReference type="Proteomes" id="UP000515856"/>
    </source>
</evidence>
<gene>
    <name evidence="1" type="ORF">H9Q80_14635</name>
</gene>